<reference evidence="2" key="1">
    <citation type="journal article" date="2010" name="Science">
        <title>Plasticity of animal genome architecture unmasked by rapid evolution of a pelagic tunicate.</title>
        <authorList>
            <person name="Denoeud F."/>
            <person name="Henriet S."/>
            <person name="Mungpakdee S."/>
            <person name="Aury J.M."/>
            <person name="Da Silva C."/>
            <person name="Brinkmann H."/>
            <person name="Mikhaleva J."/>
            <person name="Olsen L.C."/>
            <person name="Jubin C."/>
            <person name="Canestro C."/>
            <person name="Bouquet J.M."/>
            <person name="Danks G."/>
            <person name="Poulain J."/>
            <person name="Campsteijn C."/>
            <person name="Adamski M."/>
            <person name="Cross I."/>
            <person name="Yadetie F."/>
            <person name="Muffato M."/>
            <person name="Louis A."/>
            <person name="Butcher S."/>
            <person name="Tsagkogeorga G."/>
            <person name="Konrad A."/>
            <person name="Singh S."/>
            <person name="Jensen M.F."/>
            <person name="Cong E.H."/>
            <person name="Eikeseth-Otteraa H."/>
            <person name="Noel B."/>
            <person name="Anthouard V."/>
            <person name="Porcel B.M."/>
            <person name="Kachouri-Lafond R."/>
            <person name="Nishino A."/>
            <person name="Ugolini M."/>
            <person name="Chourrout P."/>
            <person name="Nishida H."/>
            <person name="Aasland R."/>
            <person name="Huzurbazar S."/>
            <person name="Westhof E."/>
            <person name="Delsuc F."/>
            <person name="Lehrach H."/>
            <person name="Reinhardt R."/>
            <person name="Weissenbach J."/>
            <person name="Roy S.W."/>
            <person name="Artiguenave F."/>
            <person name="Postlethwait J.H."/>
            <person name="Manak J.R."/>
            <person name="Thompson E.M."/>
            <person name="Jaillon O."/>
            <person name="Du Pasquier L."/>
            <person name="Boudinot P."/>
            <person name="Liberles D.A."/>
            <person name="Volff J.N."/>
            <person name="Philippe H."/>
            <person name="Lenhard B."/>
            <person name="Roest Crollius H."/>
            <person name="Wincker P."/>
            <person name="Chourrout D."/>
        </authorList>
    </citation>
    <scope>NUCLEOTIDE SEQUENCE [LARGE SCALE GENOMIC DNA]</scope>
</reference>
<evidence type="ECO:0000256" key="1">
    <source>
        <dbReference type="SAM" id="MobiDB-lite"/>
    </source>
</evidence>
<dbReference type="EMBL" id="FN656475">
    <property type="protein sequence ID" value="CBY41508.1"/>
    <property type="molecule type" value="Genomic_DNA"/>
</dbReference>
<evidence type="ECO:0000313" key="2">
    <source>
        <dbReference type="EMBL" id="CBY41508.1"/>
    </source>
</evidence>
<protein>
    <submittedName>
        <fullName evidence="2">Uncharacterized protein</fullName>
    </submittedName>
</protein>
<dbReference type="Proteomes" id="UP000011014">
    <property type="component" value="Unassembled WGS sequence"/>
</dbReference>
<accession>E4Z1D0</accession>
<name>E4Z1D0_OIKDI</name>
<proteinExistence type="predicted"/>
<organism evidence="2">
    <name type="scientific">Oikopleura dioica</name>
    <name type="common">Tunicate</name>
    <dbReference type="NCBI Taxonomy" id="34765"/>
    <lineage>
        <taxon>Eukaryota</taxon>
        <taxon>Metazoa</taxon>
        <taxon>Chordata</taxon>
        <taxon>Tunicata</taxon>
        <taxon>Appendicularia</taxon>
        <taxon>Copelata</taxon>
        <taxon>Oikopleuridae</taxon>
        <taxon>Oikopleura</taxon>
    </lineage>
</organism>
<feature type="compositionally biased region" description="Basic and acidic residues" evidence="1">
    <location>
        <begin position="1"/>
        <end position="14"/>
    </location>
</feature>
<feature type="region of interest" description="Disordered" evidence="1">
    <location>
        <begin position="1"/>
        <end position="32"/>
    </location>
</feature>
<gene>
    <name evidence="2" type="ORF">GSOID_T00023586001</name>
</gene>
<sequence>GKAKRDLQRQRRQNEFPAGCYKAPGDTAPRIH</sequence>
<dbReference type="AlphaFoldDB" id="E4Z1D0"/>
<feature type="non-terminal residue" evidence="2">
    <location>
        <position position="1"/>
    </location>
</feature>